<name>A0A6G1HKC8_9PEZI</name>
<accession>A0A6G1HKC8</accession>
<evidence type="ECO:0008006" key="4">
    <source>
        <dbReference type="Google" id="ProtNLM"/>
    </source>
</evidence>
<dbReference type="Proteomes" id="UP000799640">
    <property type="component" value="Unassembled WGS sequence"/>
</dbReference>
<organism evidence="2 3">
    <name type="scientific">Trichodelitschia bisporula</name>
    <dbReference type="NCBI Taxonomy" id="703511"/>
    <lineage>
        <taxon>Eukaryota</taxon>
        <taxon>Fungi</taxon>
        <taxon>Dikarya</taxon>
        <taxon>Ascomycota</taxon>
        <taxon>Pezizomycotina</taxon>
        <taxon>Dothideomycetes</taxon>
        <taxon>Dothideomycetes incertae sedis</taxon>
        <taxon>Phaeotrichales</taxon>
        <taxon>Phaeotrichaceae</taxon>
        <taxon>Trichodelitschia</taxon>
    </lineage>
</organism>
<feature type="compositionally biased region" description="Acidic residues" evidence="1">
    <location>
        <begin position="656"/>
        <end position="683"/>
    </location>
</feature>
<feature type="region of interest" description="Disordered" evidence="1">
    <location>
        <begin position="538"/>
        <end position="577"/>
    </location>
</feature>
<gene>
    <name evidence="2" type="ORF">EJ06DRAFT_534361</name>
</gene>
<feature type="compositionally biased region" description="Acidic residues" evidence="1">
    <location>
        <begin position="540"/>
        <end position="569"/>
    </location>
</feature>
<feature type="region of interest" description="Disordered" evidence="1">
    <location>
        <begin position="629"/>
        <end position="692"/>
    </location>
</feature>
<protein>
    <recommendedName>
        <fullName evidence="4">ARM repeat-containing protein</fullName>
    </recommendedName>
</protein>
<dbReference type="EMBL" id="ML996708">
    <property type="protein sequence ID" value="KAF2396225.1"/>
    <property type="molecule type" value="Genomic_DNA"/>
</dbReference>
<proteinExistence type="predicted"/>
<sequence length="692" mass="77711">MSLSECWRDALGEVGFLSIVASNLSSDTDKDLAMQMLRFIGNCCYYHGANRERLAPHFQRVVQCLDREELRGLSLSVINNFLDANSEAKSEYEDEDEDEGKDETENDAEKAESEYHADSIALPTAFSCGLQDALAKLILSQKLAPTSDDYSCATGVLHDMCGFFDGTGEFPLDEDDIEKSEKLLSTQSDFFLESLLSLIPTLEWWWTAEALLKSPVVRARIAHSPSLVNAVLQFFENYTRIRNAEAVAAKPSFDLDDFKDGFIEAMADIAGQIPTPDPAVLSTNHVVSVTLLWLQPQLSSLQHTCASLMLGNIATSNAVTSALVVDLKAHIPAIKLLDHYRALGRIEESTDTIHAILGLLCNLALPVGNKHSLFGSQLLLAANLPNFPLPLLTATIKLIRRLVHSFENPTLVAGLLNQDPLLWNKDNLTLTHLLQHTREHASNPQLKKDLGLLAAQFIRAAFDASSPNRTILANIIYHNDMMMEALLRDAADMPPTRVGNPSLMALALATRERTGAHAVLRNCRRLWGSRNKSGIMLWNDVDDAEDGSPWFEDEEEEEEDEDEEDEEDRDERPPREKKVCSLSDLLGWSPGLKEPWSADRQHRLIIAAQIAALPKKGLKNRDREWLENYVRDEEKARESHEADMKRRKRQKAESESGTEDDDEEDEEEEDYEAFAKDEDEDLGMDWQKRLMS</sequence>
<dbReference type="OrthoDB" id="26149at2759"/>
<feature type="region of interest" description="Disordered" evidence="1">
    <location>
        <begin position="87"/>
        <end position="114"/>
    </location>
</feature>
<keyword evidence="3" id="KW-1185">Reference proteome</keyword>
<dbReference type="GO" id="GO:0005085">
    <property type="term" value="F:guanyl-nucleotide exchange factor activity"/>
    <property type="evidence" value="ECO:0007669"/>
    <property type="project" value="InterPro"/>
</dbReference>
<dbReference type="InterPro" id="IPR040144">
    <property type="entry name" value="RAP1GDS1"/>
</dbReference>
<feature type="compositionally biased region" description="Basic and acidic residues" evidence="1">
    <location>
        <begin position="629"/>
        <end position="644"/>
    </location>
</feature>
<dbReference type="AlphaFoldDB" id="A0A6G1HKC8"/>
<feature type="compositionally biased region" description="Acidic residues" evidence="1">
    <location>
        <begin position="92"/>
        <end position="106"/>
    </location>
</feature>
<reference evidence="2" key="1">
    <citation type="journal article" date="2020" name="Stud. Mycol.">
        <title>101 Dothideomycetes genomes: a test case for predicting lifestyles and emergence of pathogens.</title>
        <authorList>
            <person name="Haridas S."/>
            <person name="Albert R."/>
            <person name="Binder M."/>
            <person name="Bloem J."/>
            <person name="Labutti K."/>
            <person name="Salamov A."/>
            <person name="Andreopoulos B."/>
            <person name="Baker S."/>
            <person name="Barry K."/>
            <person name="Bills G."/>
            <person name="Bluhm B."/>
            <person name="Cannon C."/>
            <person name="Castanera R."/>
            <person name="Culley D."/>
            <person name="Daum C."/>
            <person name="Ezra D."/>
            <person name="Gonzalez J."/>
            <person name="Henrissat B."/>
            <person name="Kuo A."/>
            <person name="Liang C."/>
            <person name="Lipzen A."/>
            <person name="Lutzoni F."/>
            <person name="Magnuson J."/>
            <person name="Mondo S."/>
            <person name="Nolan M."/>
            <person name="Ohm R."/>
            <person name="Pangilinan J."/>
            <person name="Park H.-J."/>
            <person name="Ramirez L."/>
            <person name="Alfaro M."/>
            <person name="Sun H."/>
            <person name="Tritt A."/>
            <person name="Yoshinaga Y."/>
            <person name="Zwiers L.-H."/>
            <person name="Turgeon B."/>
            <person name="Goodwin S."/>
            <person name="Spatafora J."/>
            <person name="Crous P."/>
            <person name="Grigoriev I."/>
        </authorList>
    </citation>
    <scope>NUCLEOTIDE SEQUENCE</scope>
    <source>
        <strain evidence="2">CBS 262.69</strain>
    </source>
</reference>
<evidence type="ECO:0000256" key="1">
    <source>
        <dbReference type="SAM" id="MobiDB-lite"/>
    </source>
</evidence>
<evidence type="ECO:0000313" key="3">
    <source>
        <dbReference type="Proteomes" id="UP000799640"/>
    </source>
</evidence>
<dbReference type="PANTHER" id="PTHR10957">
    <property type="entry name" value="RAP1 GTPASE-GDP DISSOCIATION STIMULATOR 1"/>
    <property type="match status" value="1"/>
</dbReference>
<evidence type="ECO:0000313" key="2">
    <source>
        <dbReference type="EMBL" id="KAF2396225.1"/>
    </source>
</evidence>